<protein>
    <submittedName>
        <fullName evidence="1">Uncharacterized protein</fullName>
    </submittedName>
</protein>
<name>A0A059KUX8_9PSED</name>
<sequence>MIGVPMPNPRDSIVANLNQQLEQYFGAGKPVQEIAAGVSDEKAAMFGISRSNKLRVERDKQAPRLKALTDSGETVIEATKEMGMEAKRTSLIARENDIKFPGPS</sequence>
<dbReference type="Proteomes" id="UP000026739">
    <property type="component" value="Unassembled WGS sequence"/>
</dbReference>
<dbReference type="RefSeq" id="WP_033061551.1">
    <property type="nucleotide sequence ID" value="NZ_AZQQ01000108.1"/>
</dbReference>
<reference evidence="1 2" key="1">
    <citation type="submission" date="2013-12" db="EMBL/GenBank/DDBJ databases">
        <authorList>
            <person name="Formusa P.A."/>
            <person name="Habash M."/>
            <person name="Lee H."/>
            <person name="Trevors J.T."/>
        </authorList>
    </citation>
    <scope>NUCLEOTIDE SEQUENCE [LARGE SCALE GENOMIC DNA]</scope>
    <source>
        <strain evidence="1 2">PD30</strain>
    </source>
</reference>
<dbReference type="AlphaFoldDB" id="A0A059KUX8"/>
<comment type="caution">
    <text evidence="1">The sequence shown here is derived from an EMBL/GenBank/DDBJ whole genome shotgun (WGS) entry which is preliminary data.</text>
</comment>
<evidence type="ECO:0000313" key="2">
    <source>
        <dbReference type="Proteomes" id="UP000026739"/>
    </source>
</evidence>
<accession>A0A059KUX8</accession>
<dbReference type="EMBL" id="AZQQ01000108">
    <property type="protein sequence ID" value="KDD65549.1"/>
    <property type="molecule type" value="Genomic_DNA"/>
</dbReference>
<evidence type="ECO:0000313" key="1">
    <source>
        <dbReference type="EMBL" id="KDD65549.1"/>
    </source>
</evidence>
<organism evidence="1 2">
    <name type="scientific">Pseudomonas mandelii PD30</name>
    <dbReference type="NCBI Taxonomy" id="1419583"/>
    <lineage>
        <taxon>Bacteria</taxon>
        <taxon>Pseudomonadati</taxon>
        <taxon>Pseudomonadota</taxon>
        <taxon>Gammaproteobacteria</taxon>
        <taxon>Pseudomonadales</taxon>
        <taxon>Pseudomonadaceae</taxon>
        <taxon>Pseudomonas</taxon>
    </lineage>
</organism>
<gene>
    <name evidence="1" type="ORF">V466_27910</name>
</gene>
<proteinExistence type="predicted"/>